<name>A0AAD4BB52_BOLED</name>
<evidence type="ECO:0000259" key="7">
    <source>
        <dbReference type="PROSITE" id="PS51194"/>
    </source>
</evidence>
<dbReference type="GO" id="GO:0016787">
    <property type="term" value="F:hydrolase activity"/>
    <property type="evidence" value="ECO:0007669"/>
    <property type="project" value="UniProtKB-KW"/>
</dbReference>
<reference evidence="8" key="1">
    <citation type="submission" date="2019-10" db="EMBL/GenBank/DDBJ databases">
        <authorList>
            <consortium name="DOE Joint Genome Institute"/>
            <person name="Kuo A."/>
            <person name="Miyauchi S."/>
            <person name="Kiss E."/>
            <person name="Drula E."/>
            <person name="Kohler A."/>
            <person name="Sanchez-Garcia M."/>
            <person name="Andreopoulos B."/>
            <person name="Barry K.W."/>
            <person name="Bonito G."/>
            <person name="Buee M."/>
            <person name="Carver A."/>
            <person name="Chen C."/>
            <person name="Cichocki N."/>
            <person name="Clum A."/>
            <person name="Culley D."/>
            <person name="Crous P.W."/>
            <person name="Fauchery L."/>
            <person name="Girlanda M."/>
            <person name="Hayes R."/>
            <person name="Keri Z."/>
            <person name="LaButti K."/>
            <person name="Lipzen A."/>
            <person name="Lombard V."/>
            <person name="Magnuson J."/>
            <person name="Maillard F."/>
            <person name="Morin E."/>
            <person name="Murat C."/>
            <person name="Nolan M."/>
            <person name="Ohm R."/>
            <person name="Pangilinan J."/>
            <person name="Pereira M."/>
            <person name="Perotto S."/>
            <person name="Peter M."/>
            <person name="Riley R."/>
            <person name="Sitrit Y."/>
            <person name="Stielow B."/>
            <person name="Szollosi G."/>
            <person name="Zifcakova L."/>
            <person name="Stursova M."/>
            <person name="Spatafora J.W."/>
            <person name="Tedersoo L."/>
            <person name="Vaario L.-M."/>
            <person name="Yamada A."/>
            <person name="Yan M."/>
            <person name="Wang P."/>
            <person name="Xu J."/>
            <person name="Bruns T."/>
            <person name="Baldrian P."/>
            <person name="Vilgalys R."/>
            <person name="Henrissat B."/>
            <person name="Grigoriev I.V."/>
            <person name="Hibbett D."/>
            <person name="Nagy L.G."/>
            <person name="Martin F.M."/>
        </authorList>
    </citation>
    <scope>NUCLEOTIDE SEQUENCE</scope>
    <source>
        <strain evidence="8">BED1</strain>
    </source>
</reference>
<comment type="similarity">
    <text evidence="1">Belongs to the helicase family. RecQ subfamily.</text>
</comment>
<dbReference type="InterPro" id="IPR027417">
    <property type="entry name" value="P-loop_NTPase"/>
</dbReference>
<evidence type="ECO:0000256" key="1">
    <source>
        <dbReference type="ARBA" id="ARBA00005446"/>
    </source>
</evidence>
<evidence type="ECO:0000313" key="8">
    <source>
        <dbReference type="EMBL" id="KAF8415302.1"/>
    </source>
</evidence>
<dbReference type="PROSITE" id="PS51192">
    <property type="entry name" value="HELICASE_ATP_BIND_1"/>
    <property type="match status" value="1"/>
</dbReference>
<dbReference type="GO" id="GO:0005694">
    <property type="term" value="C:chromosome"/>
    <property type="evidence" value="ECO:0007669"/>
    <property type="project" value="TreeGrafter"/>
</dbReference>
<dbReference type="AlphaFoldDB" id="A0AAD4BB52"/>
<reference evidence="8" key="2">
    <citation type="journal article" date="2020" name="Nat. Commun.">
        <title>Large-scale genome sequencing of mycorrhizal fungi provides insights into the early evolution of symbiotic traits.</title>
        <authorList>
            <person name="Miyauchi S."/>
            <person name="Kiss E."/>
            <person name="Kuo A."/>
            <person name="Drula E."/>
            <person name="Kohler A."/>
            <person name="Sanchez-Garcia M."/>
            <person name="Morin E."/>
            <person name="Andreopoulos B."/>
            <person name="Barry K.W."/>
            <person name="Bonito G."/>
            <person name="Buee M."/>
            <person name="Carver A."/>
            <person name="Chen C."/>
            <person name="Cichocki N."/>
            <person name="Clum A."/>
            <person name="Culley D."/>
            <person name="Crous P.W."/>
            <person name="Fauchery L."/>
            <person name="Girlanda M."/>
            <person name="Hayes R.D."/>
            <person name="Keri Z."/>
            <person name="LaButti K."/>
            <person name="Lipzen A."/>
            <person name="Lombard V."/>
            <person name="Magnuson J."/>
            <person name="Maillard F."/>
            <person name="Murat C."/>
            <person name="Nolan M."/>
            <person name="Ohm R.A."/>
            <person name="Pangilinan J."/>
            <person name="Pereira M.F."/>
            <person name="Perotto S."/>
            <person name="Peter M."/>
            <person name="Pfister S."/>
            <person name="Riley R."/>
            <person name="Sitrit Y."/>
            <person name="Stielow J.B."/>
            <person name="Szollosi G."/>
            <person name="Zifcakova L."/>
            <person name="Stursova M."/>
            <person name="Spatafora J.W."/>
            <person name="Tedersoo L."/>
            <person name="Vaario L.M."/>
            <person name="Yamada A."/>
            <person name="Yan M."/>
            <person name="Wang P."/>
            <person name="Xu J."/>
            <person name="Bruns T."/>
            <person name="Baldrian P."/>
            <person name="Vilgalys R."/>
            <person name="Dunand C."/>
            <person name="Henrissat B."/>
            <person name="Grigoriev I.V."/>
            <person name="Hibbett D."/>
            <person name="Nagy L.G."/>
            <person name="Martin F.M."/>
        </authorList>
    </citation>
    <scope>NUCLEOTIDE SEQUENCE</scope>
    <source>
        <strain evidence="8">BED1</strain>
    </source>
</reference>
<keyword evidence="8" id="KW-0378">Hydrolase</keyword>
<keyword evidence="2" id="KW-0547">Nucleotide-binding</keyword>
<evidence type="ECO:0000256" key="2">
    <source>
        <dbReference type="ARBA" id="ARBA00022741"/>
    </source>
</evidence>
<feature type="domain" description="Helicase ATP-binding" evidence="6">
    <location>
        <begin position="38"/>
        <end position="209"/>
    </location>
</feature>
<dbReference type="GO" id="GO:0005737">
    <property type="term" value="C:cytoplasm"/>
    <property type="evidence" value="ECO:0007669"/>
    <property type="project" value="TreeGrafter"/>
</dbReference>
<evidence type="ECO:0000313" key="9">
    <source>
        <dbReference type="Proteomes" id="UP001194468"/>
    </source>
</evidence>
<dbReference type="Pfam" id="PF00271">
    <property type="entry name" value="Helicase_C"/>
    <property type="match status" value="1"/>
</dbReference>
<evidence type="ECO:0000256" key="5">
    <source>
        <dbReference type="ARBA" id="ARBA00034808"/>
    </source>
</evidence>
<comment type="catalytic activity">
    <reaction evidence="4">
        <text>Couples ATP hydrolysis with the unwinding of duplex DNA by translocating in the 3'-5' direction.</text>
        <dbReference type="EC" id="5.6.2.4"/>
    </reaction>
</comment>
<dbReference type="InterPro" id="IPR014001">
    <property type="entry name" value="Helicase_ATP-bd"/>
</dbReference>
<dbReference type="GO" id="GO:0000723">
    <property type="term" value="P:telomere maintenance"/>
    <property type="evidence" value="ECO:0007669"/>
    <property type="project" value="TreeGrafter"/>
</dbReference>
<dbReference type="InterPro" id="IPR011545">
    <property type="entry name" value="DEAD/DEAH_box_helicase_dom"/>
</dbReference>
<dbReference type="GO" id="GO:0009378">
    <property type="term" value="F:four-way junction helicase activity"/>
    <property type="evidence" value="ECO:0007669"/>
    <property type="project" value="TreeGrafter"/>
</dbReference>
<feature type="non-terminal residue" evidence="8">
    <location>
        <position position="384"/>
    </location>
</feature>
<dbReference type="PROSITE" id="PS51194">
    <property type="entry name" value="HELICASE_CTER"/>
    <property type="match status" value="1"/>
</dbReference>
<dbReference type="SMART" id="SM00490">
    <property type="entry name" value="HELICc"/>
    <property type="match status" value="1"/>
</dbReference>
<dbReference type="GO" id="GO:0003676">
    <property type="term" value="F:nucleic acid binding"/>
    <property type="evidence" value="ECO:0007669"/>
    <property type="project" value="InterPro"/>
</dbReference>
<feature type="domain" description="Helicase C-terminal" evidence="7">
    <location>
        <begin position="243"/>
        <end position="384"/>
    </location>
</feature>
<sequence>MPNSDNLETRIPTLSEIRARTEVVFGRQPCLWQQKVAQALLRRDQDVICIAGTGKGKTLTFWMPLLFSRTSIQIVITPLNLLGEQNVRVLEKAGIRAISICAETATVQNFQAIEALHYRVVIISPEQVMKDGGGFEQLLKKPLFTSHIIGVVIDEAHCVSTWGEFRPEYRELGRLRYIVPDIPVLVASATLSPEALQDVKRLLHLRNGDKLVTIHRSTDRPNIKLAVRAIQGSLRSYADLAFLIPDGWKAGDPPPPKFLLFFDNIATAIEAAQSIRVRLPLEFREKIKWFNADMSTAFKIDEVARFAQGDTWGFFTTESFGMGFDMPDIRFVGQWRATCSLATLWQRFGRAVRDMSLVGVAVLFCERDHFDQYRKEKEVRRSQR</sequence>
<dbReference type="GO" id="GO:0005524">
    <property type="term" value="F:ATP binding"/>
    <property type="evidence" value="ECO:0007669"/>
    <property type="project" value="UniProtKB-KW"/>
</dbReference>
<dbReference type="GO" id="GO:0005654">
    <property type="term" value="C:nucleoplasm"/>
    <property type="evidence" value="ECO:0007669"/>
    <property type="project" value="TreeGrafter"/>
</dbReference>
<gene>
    <name evidence="8" type="ORF">L210DRAFT_3708046</name>
</gene>
<dbReference type="Pfam" id="PF00270">
    <property type="entry name" value="DEAD"/>
    <property type="match status" value="1"/>
</dbReference>
<keyword evidence="9" id="KW-1185">Reference proteome</keyword>
<dbReference type="Gene3D" id="3.40.50.300">
    <property type="entry name" value="P-loop containing nucleotide triphosphate hydrolases"/>
    <property type="match status" value="2"/>
</dbReference>
<dbReference type="PANTHER" id="PTHR13710:SF157">
    <property type="entry name" value="DNA HELICASE"/>
    <property type="match status" value="1"/>
</dbReference>
<organism evidence="8 9">
    <name type="scientific">Boletus edulis BED1</name>
    <dbReference type="NCBI Taxonomy" id="1328754"/>
    <lineage>
        <taxon>Eukaryota</taxon>
        <taxon>Fungi</taxon>
        <taxon>Dikarya</taxon>
        <taxon>Basidiomycota</taxon>
        <taxon>Agaricomycotina</taxon>
        <taxon>Agaricomycetes</taxon>
        <taxon>Agaricomycetidae</taxon>
        <taxon>Boletales</taxon>
        <taxon>Boletineae</taxon>
        <taxon>Boletaceae</taxon>
        <taxon>Boletoideae</taxon>
        <taxon>Boletus</taxon>
    </lineage>
</organism>
<comment type="caution">
    <text evidence="8">The sequence shown here is derived from an EMBL/GenBank/DDBJ whole genome shotgun (WGS) entry which is preliminary data.</text>
</comment>
<evidence type="ECO:0000259" key="6">
    <source>
        <dbReference type="PROSITE" id="PS51192"/>
    </source>
</evidence>
<dbReference type="EC" id="5.6.2.4" evidence="5"/>
<dbReference type="SMART" id="SM00487">
    <property type="entry name" value="DEXDc"/>
    <property type="match status" value="1"/>
</dbReference>
<dbReference type="Proteomes" id="UP001194468">
    <property type="component" value="Unassembled WGS sequence"/>
</dbReference>
<proteinExistence type="inferred from homology"/>
<evidence type="ECO:0000256" key="4">
    <source>
        <dbReference type="ARBA" id="ARBA00034617"/>
    </source>
</evidence>
<dbReference type="EMBL" id="WHUW01000344">
    <property type="protein sequence ID" value="KAF8415302.1"/>
    <property type="molecule type" value="Genomic_DNA"/>
</dbReference>
<evidence type="ECO:0000256" key="3">
    <source>
        <dbReference type="ARBA" id="ARBA00022840"/>
    </source>
</evidence>
<dbReference type="GO" id="GO:0043138">
    <property type="term" value="F:3'-5' DNA helicase activity"/>
    <property type="evidence" value="ECO:0007669"/>
    <property type="project" value="UniProtKB-EC"/>
</dbReference>
<accession>A0AAD4BB52</accession>
<dbReference type="SUPFAM" id="SSF52540">
    <property type="entry name" value="P-loop containing nucleoside triphosphate hydrolases"/>
    <property type="match status" value="1"/>
</dbReference>
<keyword evidence="3" id="KW-0067">ATP-binding</keyword>
<dbReference type="GO" id="GO:0000724">
    <property type="term" value="P:double-strand break repair via homologous recombination"/>
    <property type="evidence" value="ECO:0007669"/>
    <property type="project" value="TreeGrafter"/>
</dbReference>
<protein>
    <recommendedName>
        <fullName evidence="5">DNA 3'-5' helicase</fullName>
        <ecNumber evidence="5">5.6.2.4</ecNumber>
    </recommendedName>
</protein>
<dbReference type="PANTHER" id="PTHR13710">
    <property type="entry name" value="DNA HELICASE RECQ FAMILY MEMBER"/>
    <property type="match status" value="1"/>
</dbReference>
<dbReference type="InterPro" id="IPR001650">
    <property type="entry name" value="Helicase_C-like"/>
</dbReference>